<name>A0A1R1JN37_ALCXX</name>
<reference evidence="1 2" key="1">
    <citation type="submission" date="2016-09" db="EMBL/GenBank/DDBJ databases">
        <title>Phylogenomics of Achromobacter.</title>
        <authorList>
            <person name="Jeukens J."/>
            <person name="Freschi L."/>
            <person name="Vincent A.T."/>
            <person name="Emond-Rheault J.-G."/>
            <person name="Kukavica-Ibrulj I."/>
            <person name="Charette S.J."/>
            <person name="Levesque R.C."/>
        </authorList>
    </citation>
    <scope>NUCLEOTIDE SEQUENCE [LARGE SCALE GENOMIC DNA]</scope>
    <source>
        <strain evidence="1 2">AUS488</strain>
    </source>
</reference>
<evidence type="ECO:0000313" key="2">
    <source>
        <dbReference type="Proteomes" id="UP000187251"/>
    </source>
</evidence>
<comment type="caution">
    <text evidence="1">The sequence shown here is derived from an EMBL/GenBank/DDBJ whole genome shotgun (WGS) entry which is preliminary data.</text>
</comment>
<dbReference type="AlphaFoldDB" id="A0A1R1JN37"/>
<gene>
    <name evidence="1" type="ORF">BIZ92_12740</name>
</gene>
<proteinExistence type="predicted"/>
<evidence type="ECO:0000313" key="1">
    <source>
        <dbReference type="EMBL" id="OMG80749.1"/>
    </source>
</evidence>
<organism evidence="1 2">
    <name type="scientific">Alcaligenes xylosoxydans xylosoxydans</name>
    <name type="common">Achromobacter xylosoxidans</name>
    <dbReference type="NCBI Taxonomy" id="85698"/>
    <lineage>
        <taxon>Bacteria</taxon>
        <taxon>Pseudomonadati</taxon>
        <taxon>Pseudomonadota</taxon>
        <taxon>Betaproteobacteria</taxon>
        <taxon>Burkholderiales</taxon>
        <taxon>Alcaligenaceae</taxon>
        <taxon>Achromobacter</taxon>
    </lineage>
</organism>
<sequence>MHTYAHDCAAPFRFPSTARAGRHAARLWFQSDTKLTAAQFRDLSFRDHCGDRVDTPAERKVRLHTFRLAFAEAVGNIVVEEGRFRATAS</sequence>
<dbReference type="EMBL" id="MJMN01000035">
    <property type="protein sequence ID" value="OMG80749.1"/>
    <property type="molecule type" value="Genomic_DNA"/>
</dbReference>
<accession>A0A1R1JN37</accession>
<protein>
    <submittedName>
        <fullName evidence="1">Uncharacterized protein</fullName>
    </submittedName>
</protein>
<dbReference type="Proteomes" id="UP000187251">
    <property type="component" value="Unassembled WGS sequence"/>
</dbReference>